<dbReference type="RefSeq" id="WP_344669782.1">
    <property type="nucleotide sequence ID" value="NZ_BAAAQN010000051.1"/>
</dbReference>
<dbReference type="SUPFAM" id="SSF100950">
    <property type="entry name" value="NagB/RpiA/CoA transferase-like"/>
    <property type="match status" value="1"/>
</dbReference>
<dbReference type="EMBL" id="BAAAQN010000051">
    <property type="protein sequence ID" value="GAA2051360.1"/>
    <property type="molecule type" value="Genomic_DNA"/>
</dbReference>
<dbReference type="Proteomes" id="UP001500751">
    <property type="component" value="Unassembled WGS sequence"/>
</dbReference>
<evidence type="ECO:0000259" key="4">
    <source>
        <dbReference type="PROSITE" id="PS51000"/>
    </source>
</evidence>
<accession>A0ABP5GUW0</accession>
<dbReference type="Pfam" id="PF08220">
    <property type="entry name" value="HTH_DeoR"/>
    <property type="match status" value="1"/>
</dbReference>
<keyword evidence="2 5" id="KW-0238">DNA-binding</keyword>
<dbReference type="PROSITE" id="PS00894">
    <property type="entry name" value="HTH_DEOR_1"/>
    <property type="match status" value="1"/>
</dbReference>
<dbReference type="InterPro" id="IPR036388">
    <property type="entry name" value="WH-like_DNA-bd_sf"/>
</dbReference>
<evidence type="ECO:0000256" key="1">
    <source>
        <dbReference type="ARBA" id="ARBA00023015"/>
    </source>
</evidence>
<reference evidence="6" key="1">
    <citation type="journal article" date="2019" name="Int. J. Syst. Evol. Microbiol.">
        <title>The Global Catalogue of Microorganisms (GCM) 10K type strain sequencing project: providing services to taxonomists for standard genome sequencing and annotation.</title>
        <authorList>
            <consortium name="The Broad Institute Genomics Platform"/>
            <consortium name="The Broad Institute Genome Sequencing Center for Infectious Disease"/>
            <person name="Wu L."/>
            <person name="Ma J."/>
        </authorList>
    </citation>
    <scope>NUCLEOTIDE SEQUENCE [LARGE SCALE GENOMIC DNA]</scope>
    <source>
        <strain evidence="6">JCM 16014</strain>
    </source>
</reference>
<evidence type="ECO:0000256" key="2">
    <source>
        <dbReference type="ARBA" id="ARBA00023125"/>
    </source>
</evidence>
<dbReference type="InterPro" id="IPR037171">
    <property type="entry name" value="NagB/RpiA_transferase-like"/>
</dbReference>
<evidence type="ECO:0000256" key="3">
    <source>
        <dbReference type="ARBA" id="ARBA00023163"/>
    </source>
</evidence>
<dbReference type="InterPro" id="IPR001034">
    <property type="entry name" value="DeoR_HTH"/>
</dbReference>
<dbReference type="Gene3D" id="1.10.10.10">
    <property type="entry name" value="Winged helix-like DNA-binding domain superfamily/Winged helix DNA-binding domain"/>
    <property type="match status" value="1"/>
</dbReference>
<dbReference type="SMART" id="SM00420">
    <property type="entry name" value="HTH_DEOR"/>
    <property type="match status" value="1"/>
</dbReference>
<gene>
    <name evidence="5" type="ORF">GCM10009839_67850</name>
</gene>
<evidence type="ECO:0000313" key="5">
    <source>
        <dbReference type="EMBL" id="GAA2051360.1"/>
    </source>
</evidence>
<evidence type="ECO:0000313" key="6">
    <source>
        <dbReference type="Proteomes" id="UP001500751"/>
    </source>
</evidence>
<dbReference type="Gene3D" id="3.40.50.1360">
    <property type="match status" value="1"/>
</dbReference>
<dbReference type="PRINTS" id="PR00037">
    <property type="entry name" value="HTHLACR"/>
</dbReference>
<dbReference type="InterPro" id="IPR050313">
    <property type="entry name" value="Carb_Metab_HTH_regulators"/>
</dbReference>
<dbReference type="PANTHER" id="PTHR30363">
    <property type="entry name" value="HTH-TYPE TRANSCRIPTIONAL REGULATOR SRLR-RELATED"/>
    <property type="match status" value="1"/>
</dbReference>
<dbReference type="PANTHER" id="PTHR30363:SF44">
    <property type="entry name" value="AGA OPERON TRANSCRIPTIONAL REPRESSOR-RELATED"/>
    <property type="match status" value="1"/>
</dbReference>
<dbReference type="InterPro" id="IPR014036">
    <property type="entry name" value="DeoR-like_C"/>
</dbReference>
<dbReference type="SUPFAM" id="SSF46785">
    <property type="entry name" value="Winged helix' DNA-binding domain"/>
    <property type="match status" value="1"/>
</dbReference>
<keyword evidence="6" id="KW-1185">Reference proteome</keyword>
<feature type="domain" description="HTH deoR-type" evidence="4">
    <location>
        <begin position="3"/>
        <end position="58"/>
    </location>
</feature>
<name>A0ABP5GUW0_9ACTN</name>
<dbReference type="SMART" id="SM01134">
    <property type="entry name" value="DeoRC"/>
    <property type="match status" value="1"/>
</dbReference>
<dbReference type="GO" id="GO:0003677">
    <property type="term" value="F:DNA binding"/>
    <property type="evidence" value="ECO:0007669"/>
    <property type="project" value="UniProtKB-KW"/>
</dbReference>
<dbReference type="InterPro" id="IPR036390">
    <property type="entry name" value="WH_DNA-bd_sf"/>
</dbReference>
<protein>
    <submittedName>
        <fullName evidence="5">DeoR/GlpR family DNA-binding transcription regulator</fullName>
    </submittedName>
</protein>
<dbReference type="InterPro" id="IPR018356">
    <property type="entry name" value="Tscrpt_reg_HTH_DeoR_CS"/>
</dbReference>
<keyword evidence="1" id="KW-0805">Transcription regulation</keyword>
<dbReference type="Pfam" id="PF00455">
    <property type="entry name" value="DeoRC"/>
    <property type="match status" value="1"/>
</dbReference>
<sequence>MLAAQRQSWILEEVRKHGAVRVNDLVAALNVSDMTVRRDLDALAEQGLVTKVHGGATAHGGGSTDEPSFSVKAARERRAKEAIARAAAELVQPGTAIGVSAGSTTYAFARRLARMPDLTVVTNSPPVADLLHTLPGPAQTVILTGGVRTISDALVGPVAIQAIRRLHLDCVFIGVHGVDAEAGFTSPNLMEAETNRALVSTARRLVVMADHTKWGVVGLSEIAALHEASVLVSDDGLGAGARQVLRESVGELIVVPAEGAGANEEEE</sequence>
<proteinExistence type="predicted"/>
<organism evidence="5 6">
    <name type="scientific">Catenulispora yoronensis</name>
    <dbReference type="NCBI Taxonomy" id="450799"/>
    <lineage>
        <taxon>Bacteria</taxon>
        <taxon>Bacillati</taxon>
        <taxon>Actinomycetota</taxon>
        <taxon>Actinomycetes</taxon>
        <taxon>Catenulisporales</taxon>
        <taxon>Catenulisporaceae</taxon>
        <taxon>Catenulispora</taxon>
    </lineage>
</organism>
<dbReference type="PROSITE" id="PS51000">
    <property type="entry name" value="HTH_DEOR_2"/>
    <property type="match status" value="1"/>
</dbReference>
<comment type="caution">
    <text evidence="5">The sequence shown here is derived from an EMBL/GenBank/DDBJ whole genome shotgun (WGS) entry which is preliminary data.</text>
</comment>
<keyword evidence="3" id="KW-0804">Transcription</keyword>